<dbReference type="KEGG" id="rsz:108820078"/>
<dbReference type="OrthoDB" id="1109234at2759"/>
<reference evidence="3" key="2">
    <citation type="submission" date="2025-08" db="UniProtKB">
        <authorList>
            <consortium name="RefSeq"/>
        </authorList>
    </citation>
    <scope>IDENTIFICATION</scope>
    <source>
        <tissue evidence="3">Leaf</tissue>
    </source>
</reference>
<protein>
    <submittedName>
        <fullName evidence="3">Uncharacterized mitochondrial protein AtMg00820-like</fullName>
    </submittedName>
</protein>
<reference evidence="2" key="1">
    <citation type="journal article" date="2019" name="Database">
        <title>The radish genome database (RadishGD): an integrated information resource for radish genomics.</title>
        <authorList>
            <person name="Yu H.J."/>
            <person name="Baek S."/>
            <person name="Lee Y.J."/>
            <person name="Cho A."/>
            <person name="Mun J.H."/>
        </authorList>
    </citation>
    <scope>NUCLEOTIDE SEQUENCE [LARGE SCALE GENOMIC DNA]</scope>
    <source>
        <strain evidence="2">cv. WK10039</strain>
    </source>
</reference>
<evidence type="ECO:0000313" key="2">
    <source>
        <dbReference type="Proteomes" id="UP000504610"/>
    </source>
</evidence>
<feature type="domain" description="Reverse transcriptase Ty1/copia-type" evidence="1">
    <location>
        <begin position="34"/>
        <end position="107"/>
    </location>
</feature>
<dbReference type="RefSeq" id="XP_018448563.2">
    <property type="nucleotide sequence ID" value="XM_018593061.2"/>
</dbReference>
<gene>
    <name evidence="3" type="primary">LOC108820078</name>
</gene>
<organism evidence="2 3">
    <name type="scientific">Raphanus sativus</name>
    <name type="common">Radish</name>
    <name type="synonym">Raphanus raphanistrum var. sativus</name>
    <dbReference type="NCBI Taxonomy" id="3726"/>
    <lineage>
        <taxon>Eukaryota</taxon>
        <taxon>Viridiplantae</taxon>
        <taxon>Streptophyta</taxon>
        <taxon>Embryophyta</taxon>
        <taxon>Tracheophyta</taxon>
        <taxon>Spermatophyta</taxon>
        <taxon>Magnoliopsida</taxon>
        <taxon>eudicotyledons</taxon>
        <taxon>Gunneridae</taxon>
        <taxon>Pentapetalae</taxon>
        <taxon>rosids</taxon>
        <taxon>malvids</taxon>
        <taxon>Brassicales</taxon>
        <taxon>Brassicaceae</taxon>
        <taxon>Brassiceae</taxon>
        <taxon>Raphanus</taxon>
    </lineage>
</organism>
<name>A0A6J0KLU1_RAPSA</name>
<dbReference type="AlphaFoldDB" id="A0A6J0KLU1"/>
<proteinExistence type="predicted"/>
<evidence type="ECO:0000313" key="3">
    <source>
        <dbReference type="RefSeq" id="XP_018448563.2"/>
    </source>
</evidence>
<sequence length="108" mass="12343">MYLNDEPRTFEEAKKLKECLRACKDEIESITRLESWSLVNLPPGSNPIGLKWIFKIKRNSNGSINKYKSLLVAKGYVQRYGIDYEEVFAPVARIETICFLINLAATNG</sequence>
<accession>A0A6J0KLU1</accession>
<dbReference type="GeneID" id="108820078"/>
<keyword evidence="2" id="KW-1185">Reference proteome</keyword>
<dbReference type="Pfam" id="PF07727">
    <property type="entry name" value="RVT_2"/>
    <property type="match status" value="1"/>
</dbReference>
<dbReference type="Proteomes" id="UP000504610">
    <property type="component" value="Chromosome 8"/>
</dbReference>
<dbReference type="InterPro" id="IPR013103">
    <property type="entry name" value="RVT_2"/>
</dbReference>
<evidence type="ECO:0000259" key="1">
    <source>
        <dbReference type="Pfam" id="PF07727"/>
    </source>
</evidence>